<dbReference type="InterPro" id="IPR003593">
    <property type="entry name" value="AAA+_ATPase"/>
</dbReference>
<sequence>MPSGLVARILRMIRRPRMHTPFNRQFPSRLLSCLTTFLPAGARPHAARKSAPPSHKTASDDSFVHVEAPTPEEIEEQQPQQEEPEPEPEPEEDPQMIRDLLRKEALDGLETVICAEQVKRQLKAISQWVQICRRHGEDPRKDWYNMVFQGNPGTGKRTVAQIYAKLLYAIDILDANESRIISATDLVAEGPGAINRLVQDIVEAAPPAAQTAGVLIITDPYQLTTLQKTQAGRQALESLMHGMERPVGKIIVVFVGCQEEVANFLRQNTQLQRRICCSINFADLDEAELLRIAGAAMTQKYGGRMRVEGGLEGQYMQVAVRRLAGGRAEGGFTNSHAVEDLLASITHRHARRLSEIPDAELDESDYFFLSKEDLLGPTPAQIKARSEAWVALEQLIGQDNAKASVAEVLDTAEENYWREVRNQRPLPLRLNRIFAGPPGTGKTTVAKLYGQILADFGLLSSGDATVITPAGVRGDQGLSDILKSTVGKTLIINDSAISPGTDQQLQSRTVILDALYADMSSSDPTNRCVIFTGSESNIDAISRHADKPFSSLFAPKFIVRFEAFTRPQLEQIMQRKLQEQDLFVTPEAMQTAMDALEATRMRQSFENARAIDTLLTSANRNFEVRTARVGTPMFQSDRMLEPEDVAANAGDINVSIKNALQDVVADCIIAELERYQKEIKISWLMGRDPCERVPCALVFKGPCGTGKVTVAKQLAKIYYDMGILESDQLVECSATDIVGQRPGETSAKSRAQLDRGLGKVLLVEEAHRLVEGETTGELVDEFAYLLPKYASKMVVILAGPQAEMDTLLSNRHNLSSLFQEEIIFKNRTPRECIRLLDRRLDEEKVGGARPFLRDPQSPDYVEFTRAFQMLMLYPCWSNARDVNVLARWMVSESLKEVTLEAAQSGNLELSITPDQAMSCMVRMFNVKRDRLKLNQDTKSKSVPRMLSQPRSVSRGSVRFPY</sequence>
<dbReference type="GO" id="GO:0016887">
    <property type="term" value="F:ATP hydrolysis activity"/>
    <property type="evidence" value="ECO:0007669"/>
    <property type="project" value="InterPro"/>
</dbReference>
<dbReference type="SMART" id="SM00382">
    <property type="entry name" value="AAA"/>
    <property type="match status" value="3"/>
</dbReference>
<reference evidence="6" key="1">
    <citation type="submission" date="2021-01" db="EMBL/GenBank/DDBJ databases">
        <authorList>
            <consortium name="Aspergillus chevalieri M1 genome sequencing consortium"/>
            <person name="Kazuki M."/>
            <person name="Futagami T."/>
        </authorList>
    </citation>
    <scope>NUCLEOTIDE SEQUENCE</scope>
    <source>
        <strain evidence="6">M1</strain>
    </source>
</reference>
<name>A0A7R7ZP48_ASPCH</name>
<dbReference type="PRINTS" id="PR00819">
    <property type="entry name" value="CBXCFQXSUPER"/>
</dbReference>
<dbReference type="Pfam" id="PF00004">
    <property type="entry name" value="AAA"/>
    <property type="match status" value="2"/>
</dbReference>
<dbReference type="SUPFAM" id="SSF52540">
    <property type="entry name" value="P-loop containing nucleoside triphosphate hydrolases"/>
    <property type="match status" value="3"/>
</dbReference>
<evidence type="ECO:0000256" key="3">
    <source>
        <dbReference type="ARBA" id="ARBA00022840"/>
    </source>
</evidence>
<feature type="region of interest" description="Disordered" evidence="4">
    <location>
        <begin position="71"/>
        <end position="93"/>
    </location>
</feature>
<dbReference type="KEGG" id="ache:ACHE_50753S"/>
<feature type="domain" description="AAA+ ATPase" evidence="5">
    <location>
        <begin position="142"/>
        <end position="306"/>
    </location>
</feature>
<proteinExistence type="inferred from homology"/>
<comment type="similarity">
    <text evidence="1">Belongs to the CbxX/CfxQ family.</text>
</comment>
<dbReference type="InterPro" id="IPR041627">
    <property type="entry name" value="AAA_lid_6"/>
</dbReference>
<dbReference type="AlphaFoldDB" id="A0A7R7ZP48"/>
<evidence type="ECO:0000256" key="4">
    <source>
        <dbReference type="SAM" id="MobiDB-lite"/>
    </source>
</evidence>
<organism evidence="6 7">
    <name type="scientific">Aspergillus chevalieri</name>
    <name type="common">Eurotium chevalieri</name>
    <dbReference type="NCBI Taxonomy" id="182096"/>
    <lineage>
        <taxon>Eukaryota</taxon>
        <taxon>Fungi</taxon>
        <taxon>Dikarya</taxon>
        <taxon>Ascomycota</taxon>
        <taxon>Pezizomycotina</taxon>
        <taxon>Eurotiomycetes</taxon>
        <taxon>Eurotiomycetidae</taxon>
        <taxon>Eurotiales</taxon>
        <taxon>Aspergillaceae</taxon>
        <taxon>Aspergillus</taxon>
        <taxon>Aspergillus subgen. Aspergillus</taxon>
    </lineage>
</organism>
<gene>
    <name evidence="6" type="ORF">ACHE_50753S</name>
</gene>
<dbReference type="Proteomes" id="UP000637239">
    <property type="component" value="Chromosome 5"/>
</dbReference>
<dbReference type="InterPro" id="IPR003959">
    <property type="entry name" value="ATPase_AAA_core"/>
</dbReference>
<dbReference type="Gene3D" id="1.10.8.60">
    <property type="match status" value="2"/>
</dbReference>
<reference evidence="6" key="2">
    <citation type="submission" date="2021-02" db="EMBL/GenBank/DDBJ databases">
        <title>Aspergillus chevalieri M1 genome sequence.</title>
        <authorList>
            <person name="Kadooka C."/>
            <person name="Mori K."/>
            <person name="Futagami T."/>
        </authorList>
    </citation>
    <scope>NUCLEOTIDE SEQUENCE</scope>
    <source>
        <strain evidence="6">M1</strain>
    </source>
</reference>
<keyword evidence="3" id="KW-0067">ATP-binding</keyword>
<dbReference type="GO" id="GO:0005524">
    <property type="term" value="F:ATP binding"/>
    <property type="evidence" value="ECO:0007669"/>
    <property type="project" value="UniProtKB-KW"/>
</dbReference>
<feature type="domain" description="AAA+ ATPase" evidence="5">
    <location>
        <begin position="693"/>
        <end position="828"/>
    </location>
</feature>
<dbReference type="GeneID" id="66983913"/>
<dbReference type="InterPro" id="IPR000641">
    <property type="entry name" value="CbxX/CfxQ"/>
</dbReference>
<dbReference type="EMBL" id="AP024420">
    <property type="protein sequence ID" value="BCR89555.1"/>
    <property type="molecule type" value="Genomic_DNA"/>
</dbReference>
<keyword evidence="7" id="KW-1185">Reference proteome</keyword>
<dbReference type="Gene3D" id="3.40.50.300">
    <property type="entry name" value="P-loop containing nucleotide triphosphate hydrolases"/>
    <property type="match status" value="3"/>
</dbReference>
<feature type="region of interest" description="Disordered" evidence="4">
    <location>
        <begin position="44"/>
        <end position="63"/>
    </location>
</feature>
<dbReference type="PANTHER" id="PTHR43392">
    <property type="entry name" value="AAA-TYPE ATPASE FAMILY PROTEIN / ANKYRIN REPEAT FAMILY PROTEIN"/>
    <property type="match status" value="1"/>
</dbReference>
<feature type="region of interest" description="Disordered" evidence="4">
    <location>
        <begin position="937"/>
        <end position="961"/>
    </location>
</feature>
<evidence type="ECO:0000259" key="5">
    <source>
        <dbReference type="SMART" id="SM00382"/>
    </source>
</evidence>
<protein>
    <recommendedName>
        <fullName evidence="5">AAA+ ATPase domain-containing protein</fullName>
    </recommendedName>
</protein>
<dbReference type="Pfam" id="PF17866">
    <property type="entry name" value="AAA_lid_6"/>
    <property type="match status" value="1"/>
</dbReference>
<dbReference type="PANTHER" id="PTHR43392:SF2">
    <property type="entry name" value="AAA-TYPE ATPASE FAMILY PROTEIN _ ANKYRIN REPEAT FAMILY PROTEIN"/>
    <property type="match status" value="1"/>
</dbReference>
<evidence type="ECO:0000313" key="6">
    <source>
        <dbReference type="EMBL" id="BCR89555.1"/>
    </source>
</evidence>
<feature type="domain" description="AAA+ ATPase" evidence="5">
    <location>
        <begin position="429"/>
        <end position="559"/>
    </location>
</feature>
<accession>A0A7R7ZP48</accession>
<dbReference type="InterPro" id="IPR050773">
    <property type="entry name" value="CbxX/CfxQ_RuBisCO_ESX"/>
</dbReference>
<dbReference type="InterPro" id="IPR027417">
    <property type="entry name" value="P-loop_NTPase"/>
</dbReference>
<dbReference type="RefSeq" id="XP_043138077.1">
    <property type="nucleotide sequence ID" value="XM_043280504.1"/>
</dbReference>
<evidence type="ECO:0000256" key="2">
    <source>
        <dbReference type="ARBA" id="ARBA00022741"/>
    </source>
</evidence>
<keyword evidence="2" id="KW-0547">Nucleotide-binding</keyword>
<evidence type="ECO:0000313" key="7">
    <source>
        <dbReference type="Proteomes" id="UP000637239"/>
    </source>
</evidence>
<evidence type="ECO:0000256" key="1">
    <source>
        <dbReference type="ARBA" id="ARBA00010378"/>
    </source>
</evidence>